<name>A0A0D0CVM2_9AGAM</name>
<dbReference type="Proteomes" id="UP000054538">
    <property type="component" value="Unassembled WGS sequence"/>
</dbReference>
<evidence type="ECO:0000313" key="3">
    <source>
        <dbReference type="Proteomes" id="UP000054538"/>
    </source>
</evidence>
<reference evidence="3" key="2">
    <citation type="submission" date="2015-01" db="EMBL/GenBank/DDBJ databases">
        <title>Evolutionary Origins and Diversification of the Mycorrhizal Mutualists.</title>
        <authorList>
            <consortium name="DOE Joint Genome Institute"/>
            <consortium name="Mycorrhizal Genomics Consortium"/>
            <person name="Kohler A."/>
            <person name="Kuo A."/>
            <person name="Nagy L.G."/>
            <person name="Floudas D."/>
            <person name="Copeland A."/>
            <person name="Barry K.W."/>
            <person name="Cichocki N."/>
            <person name="Veneault-Fourrey C."/>
            <person name="LaButti K."/>
            <person name="Lindquist E.A."/>
            <person name="Lipzen A."/>
            <person name="Lundell T."/>
            <person name="Morin E."/>
            <person name="Murat C."/>
            <person name="Riley R."/>
            <person name="Ohm R."/>
            <person name="Sun H."/>
            <person name="Tunlid A."/>
            <person name="Henrissat B."/>
            <person name="Grigoriev I.V."/>
            <person name="Hibbett D.S."/>
            <person name="Martin F."/>
        </authorList>
    </citation>
    <scope>NUCLEOTIDE SEQUENCE [LARGE SCALE GENOMIC DNA]</scope>
    <source>
        <strain evidence="3">Ve08.2h10</strain>
    </source>
</reference>
<dbReference type="AlphaFoldDB" id="A0A0D0CVM2"/>
<dbReference type="EMBL" id="KN826270">
    <property type="protein sequence ID" value="KIK79483.1"/>
    <property type="molecule type" value="Genomic_DNA"/>
</dbReference>
<accession>A0A0D0CVM2</accession>
<gene>
    <name evidence="2" type="ORF">PAXRUDRAFT_16310</name>
</gene>
<dbReference type="InParanoid" id="A0A0D0CVM2"/>
<reference evidence="2 3" key="1">
    <citation type="submission" date="2014-04" db="EMBL/GenBank/DDBJ databases">
        <authorList>
            <consortium name="DOE Joint Genome Institute"/>
            <person name="Kuo A."/>
            <person name="Kohler A."/>
            <person name="Jargeat P."/>
            <person name="Nagy L.G."/>
            <person name="Floudas D."/>
            <person name="Copeland A."/>
            <person name="Barry K.W."/>
            <person name="Cichocki N."/>
            <person name="Veneault-Fourrey C."/>
            <person name="LaButti K."/>
            <person name="Lindquist E.A."/>
            <person name="Lipzen A."/>
            <person name="Lundell T."/>
            <person name="Morin E."/>
            <person name="Murat C."/>
            <person name="Sun H."/>
            <person name="Tunlid A."/>
            <person name="Henrissat B."/>
            <person name="Grigoriev I.V."/>
            <person name="Hibbett D.S."/>
            <person name="Martin F."/>
            <person name="Nordberg H.P."/>
            <person name="Cantor M.N."/>
            <person name="Hua S.X."/>
        </authorList>
    </citation>
    <scope>NUCLEOTIDE SEQUENCE [LARGE SCALE GENOMIC DNA]</scope>
    <source>
        <strain evidence="2 3">Ve08.2h10</strain>
    </source>
</reference>
<evidence type="ECO:0000313" key="2">
    <source>
        <dbReference type="EMBL" id="KIK79483.1"/>
    </source>
</evidence>
<dbReference type="HOGENOM" id="CLU_2373405_0_0_1"/>
<proteinExistence type="predicted"/>
<protein>
    <submittedName>
        <fullName evidence="2">Unplaced genomic scaffold scaffold_1448, whole genome shotgun sequence</fullName>
    </submittedName>
</protein>
<evidence type="ECO:0000256" key="1">
    <source>
        <dbReference type="SAM" id="MobiDB-lite"/>
    </source>
</evidence>
<organism evidence="2 3">
    <name type="scientific">Paxillus rubicundulus Ve08.2h10</name>
    <dbReference type="NCBI Taxonomy" id="930991"/>
    <lineage>
        <taxon>Eukaryota</taxon>
        <taxon>Fungi</taxon>
        <taxon>Dikarya</taxon>
        <taxon>Basidiomycota</taxon>
        <taxon>Agaricomycotina</taxon>
        <taxon>Agaricomycetes</taxon>
        <taxon>Agaricomycetidae</taxon>
        <taxon>Boletales</taxon>
        <taxon>Paxilineae</taxon>
        <taxon>Paxillaceae</taxon>
        <taxon>Paxillus</taxon>
    </lineage>
</organism>
<keyword evidence="3" id="KW-1185">Reference proteome</keyword>
<sequence length="95" mass="10028">MAQGNFEDFRGAINEINSDDDSDGPNLSGDEGLSDGTVDSDMAEFQCVMAIPAPEAPAHVLCAALGKAQQAYRKAWKDAQTAKQELATLTAKLSP</sequence>
<feature type="region of interest" description="Disordered" evidence="1">
    <location>
        <begin position="1"/>
        <end position="38"/>
    </location>
</feature>